<dbReference type="InterPro" id="IPR021149">
    <property type="entry name" value="OligosaccharylTrfase_OST3/OST6"/>
</dbReference>
<dbReference type="GO" id="GO:0018279">
    <property type="term" value="P:protein N-linked glycosylation via asparagine"/>
    <property type="evidence" value="ECO:0007669"/>
    <property type="project" value="TreeGrafter"/>
</dbReference>
<feature type="transmembrane region" description="Helical" evidence="9">
    <location>
        <begin position="241"/>
        <end position="262"/>
    </location>
</feature>
<dbReference type="Gene3D" id="3.40.30.10">
    <property type="entry name" value="Glutaredoxin"/>
    <property type="match status" value="1"/>
</dbReference>
<feature type="transmembrane region" description="Helical" evidence="9">
    <location>
        <begin position="206"/>
        <end position="229"/>
    </location>
</feature>
<evidence type="ECO:0000256" key="1">
    <source>
        <dbReference type="ARBA" id="ARBA00002791"/>
    </source>
</evidence>
<name>A0AAD5MAK0_PYTIN</name>
<accession>A0AAD5MAK0</accession>
<dbReference type="GO" id="GO:0008250">
    <property type="term" value="C:oligosaccharyltransferase complex"/>
    <property type="evidence" value="ECO:0007669"/>
    <property type="project" value="TreeGrafter"/>
</dbReference>
<keyword evidence="7 9" id="KW-1133">Transmembrane helix</keyword>
<keyword evidence="8 9" id="KW-0472">Membrane</keyword>
<protein>
    <submittedName>
        <fullName evidence="11">Uncharacterized protein</fullName>
    </submittedName>
</protein>
<organism evidence="11 12">
    <name type="scientific">Pythium insidiosum</name>
    <name type="common">Pythiosis disease agent</name>
    <dbReference type="NCBI Taxonomy" id="114742"/>
    <lineage>
        <taxon>Eukaryota</taxon>
        <taxon>Sar</taxon>
        <taxon>Stramenopiles</taxon>
        <taxon>Oomycota</taxon>
        <taxon>Peronosporomycetes</taxon>
        <taxon>Pythiales</taxon>
        <taxon>Pythiaceae</taxon>
        <taxon>Pythium</taxon>
    </lineage>
</organism>
<sequence>MATKSAAPFMRLALAVLALAACWSAVLPVEGKKKAAPLKGDAKIAALNNRLRDGVVEFTSESYEQFALRPDRPYHLFLLYTAMADKYSCEVCKAIHPEFQTLAESYLVGKQGSATARDGLDVYFGVVDFDQNQQVFGVYGFTSAPHIGYVGPDRNEDTGKRAPSKVAFPPEDMYNIYHLGKQAENIVGFVKQKTGAEFVIQRSKAFLYGLIAVTLVSLLIIAKIILANLDKVLMRLRRKRLWMTVSLLFYGLSVSGMVYCIIREPPAYTTERNGKIKYFHPGGRSQFVVEGLIIGGLDVMAAGFVILLSQWAIYLQRPYLRYPAMLACMAGFVVMYRQMIAAYISKNRWYTGWMGF</sequence>
<keyword evidence="6" id="KW-0256">Endoplasmic reticulum</keyword>
<evidence type="ECO:0000256" key="9">
    <source>
        <dbReference type="SAM" id="Phobius"/>
    </source>
</evidence>
<dbReference type="InterPro" id="IPR036249">
    <property type="entry name" value="Thioredoxin-like_sf"/>
</dbReference>
<evidence type="ECO:0000256" key="8">
    <source>
        <dbReference type="ARBA" id="ARBA00023136"/>
    </source>
</evidence>
<evidence type="ECO:0000313" key="11">
    <source>
        <dbReference type="EMBL" id="KAJ0400709.1"/>
    </source>
</evidence>
<dbReference type="PANTHER" id="PTHR12692">
    <property type="entry name" value="DOLICHYL-DIPHOSPHOOLIGOSACCHARIDE--PROTEIN GLYCOSYLTRANSFERASE-RELATED"/>
    <property type="match status" value="1"/>
</dbReference>
<dbReference type="Pfam" id="PF04756">
    <property type="entry name" value="OST3_OST6"/>
    <property type="match status" value="1"/>
</dbReference>
<keyword evidence="5 10" id="KW-0732">Signal</keyword>
<dbReference type="SUPFAM" id="SSF52833">
    <property type="entry name" value="Thioredoxin-like"/>
    <property type="match status" value="1"/>
</dbReference>
<keyword evidence="12" id="KW-1185">Reference proteome</keyword>
<evidence type="ECO:0000256" key="6">
    <source>
        <dbReference type="ARBA" id="ARBA00022824"/>
    </source>
</evidence>
<dbReference type="EMBL" id="JAKCXM010000148">
    <property type="protein sequence ID" value="KAJ0400709.1"/>
    <property type="molecule type" value="Genomic_DNA"/>
</dbReference>
<evidence type="ECO:0000313" key="12">
    <source>
        <dbReference type="Proteomes" id="UP001209570"/>
    </source>
</evidence>
<feature type="transmembrane region" description="Helical" evidence="9">
    <location>
        <begin position="287"/>
        <end position="308"/>
    </location>
</feature>
<evidence type="ECO:0000256" key="10">
    <source>
        <dbReference type="SAM" id="SignalP"/>
    </source>
</evidence>
<dbReference type="AlphaFoldDB" id="A0AAD5MAK0"/>
<keyword evidence="4 9" id="KW-0812">Transmembrane</keyword>
<evidence type="ECO:0000256" key="3">
    <source>
        <dbReference type="ARBA" id="ARBA00009561"/>
    </source>
</evidence>
<proteinExistence type="inferred from homology"/>
<evidence type="ECO:0000256" key="5">
    <source>
        <dbReference type="ARBA" id="ARBA00022729"/>
    </source>
</evidence>
<evidence type="ECO:0000256" key="7">
    <source>
        <dbReference type="ARBA" id="ARBA00022989"/>
    </source>
</evidence>
<dbReference type="Proteomes" id="UP001209570">
    <property type="component" value="Unassembled WGS sequence"/>
</dbReference>
<feature type="signal peptide" evidence="10">
    <location>
        <begin position="1"/>
        <end position="28"/>
    </location>
</feature>
<comment type="function">
    <text evidence="1">Subunit of the oligosaccharyl transferase (OST) complex that catalyzes the initial transfer of a defined glycan (Glc(3)Man(9)GlcNAc(2) in eukaryotes) from the lipid carrier dolichol-pyrophosphate to an asparagine residue within an Asn-X-Ser/Thr consensus motif in nascent polypeptide chains, the first step in protein N-glycosylation. N-glycosylation occurs cotranslationally and the complex associates with the Sec61 complex at the channel-forming translocon complex that mediates protein translocation across the endoplasmic reticulum (ER). All subunits are required for a maximal enzyme activity.</text>
</comment>
<reference evidence="11" key="1">
    <citation type="submission" date="2021-12" db="EMBL/GenBank/DDBJ databases">
        <title>Prjna785345.</title>
        <authorList>
            <person name="Rujirawat T."/>
            <person name="Krajaejun T."/>
        </authorList>
    </citation>
    <scope>NUCLEOTIDE SEQUENCE</scope>
    <source>
        <strain evidence="11">Pi057C3</strain>
    </source>
</reference>
<comment type="subcellular location">
    <subcellularLocation>
        <location evidence="2">Endoplasmic reticulum membrane</location>
        <topology evidence="2">Multi-pass membrane protein</topology>
    </subcellularLocation>
</comment>
<feature type="transmembrane region" description="Helical" evidence="9">
    <location>
        <begin position="320"/>
        <end position="344"/>
    </location>
</feature>
<comment type="similarity">
    <text evidence="3">Belongs to the OST3/OST6 family.</text>
</comment>
<comment type="caution">
    <text evidence="11">The sequence shown here is derived from an EMBL/GenBank/DDBJ whole genome shotgun (WGS) entry which is preliminary data.</text>
</comment>
<dbReference type="PANTHER" id="PTHR12692:SF0">
    <property type="entry name" value="GH11935P"/>
    <property type="match status" value="1"/>
</dbReference>
<dbReference type="PROSITE" id="PS51257">
    <property type="entry name" value="PROKAR_LIPOPROTEIN"/>
    <property type="match status" value="1"/>
</dbReference>
<evidence type="ECO:0000256" key="4">
    <source>
        <dbReference type="ARBA" id="ARBA00022692"/>
    </source>
</evidence>
<feature type="chain" id="PRO_5041991979" evidence="10">
    <location>
        <begin position="29"/>
        <end position="356"/>
    </location>
</feature>
<gene>
    <name evidence="11" type="ORF">P43SY_000614</name>
</gene>
<evidence type="ECO:0000256" key="2">
    <source>
        <dbReference type="ARBA" id="ARBA00004477"/>
    </source>
</evidence>